<dbReference type="Pfam" id="PF07530">
    <property type="entry name" value="PRE_C2HC"/>
    <property type="match status" value="1"/>
</dbReference>
<feature type="compositionally biased region" description="Basic residues" evidence="1">
    <location>
        <begin position="75"/>
        <end position="84"/>
    </location>
</feature>
<comment type="caution">
    <text evidence="3">The sequence shown here is derived from an EMBL/GenBank/DDBJ whole genome shotgun (WGS) entry which is preliminary data.</text>
</comment>
<name>A0ABQ9J140_9CUCU</name>
<keyword evidence="4" id="KW-1185">Reference proteome</keyword>
<evidence type="ECO:0000313" key="4">
    <source>
        <dbReference type="Proteomes" id="UP001162164"/>
    </source>
</evidence>
<dbReference type="EMBL" id="JAPWTJ010001545">
    <property type="protein sequence ID" value="KAJ8970978.1"/>
    <property type="molecule type" value="Genomic_DNA"/>
</dbReference>
<feature type="region of interest" description="Disordered" evidence="1">
    <location>
        <begin position="45"/>
        <end position="121"/>
    </location>
</feature>
<gene>
    <name evidence="3" type="ORF">NQ317_003849</name>
</gene>
<proteinExistence type="predicted"/>
<accession>A0ABQ9J140</accession>
<evidence type="ECO:0000313" key="3">
    <source>
        <dbReference type="EMBL" id="KAJ8970978.1"/>
    </source>
</evidence>
<feature type="compositionally biased region" description="Basic and acidic residues" evidence="1">
    <location>
        <begin position="331"/>
        <end position="341"/>
    </location>
</feature>
<feature type="compositionally biased region" description="Basic and acidic residues" evidence="1">
    <location>
        <begin position="49"/>
        <end position="63"/>
    </location>
</feature>
<organism evidence="3 4">
    <name type="scientific">Molorchus minor</name>
    <dbReference type="NCBI Taxonomy" id="1323400"/>
    <lineage>
        <taxon>Eukaryota</taxon>
        <taxon>Metazoa</taxon>
        <taxon>Ecdysozoa</taxon>
        <taxon>Arthropoda</taxon>
        <taxon>Hexapoda</taxon>
        <taxon>Insecta</taxon>
        <taxon>Pterygota</taxon>
        <taxon>Neoptera</taxon>
        <taxon>Endopterygota</taxon>
        <taxon>Coleoptera</taxon>
        <taxon>Polyphaga</taxon>
        <taxon>Cucujiformia</taxon>
        <taxon>Chrysomeloidea</taxon>
        <taxon>Cerambycidae</taxon>
        <taxon>Lamiinae</taxon>
        <taxon>Monochamini</taxon>
        <taxon>Molorchus</taxon>
    </lineage>
</organism>
<evidence type="ECO:0000256" key="1">
    <source>
        <dbReference type="SAM" id="MobiDB-lite"/>
    </source>
</evidence>
<feature type="domain" description="Pre-C2HC" evidence="2">
    <location>
        <begin position="140"/>
        <end position="199"/>
    </location>
</feature>
<dbReference type="InterPro" id="IPR006579">
    <property type="entry name" value="Pre_C2HC_dom"/>
</dbReference>
<feature type="compositionally biased region" description="Polar residues" evidence="1">
    <location>
        <begin position="110"/>
        <end position="120"/>
    </location>
</feature>
<dbReference type="Proteomes" id="UP001162164">
    <property type="component" value="Unassembled WGS sequence"/>
</dbReference>
<reference evidence="3" key="1">
    <citation type="journal article" date="2023" name="Insect Mol. Biol.">
        <title>Genome sequencing provides insights into the evolution of gene families encoding plant cell wall-degrading enzymes in longhorned beetles.</title>
        <authorList>
            <person name="Shin N.R."/>
            <person name="Okamura Y."/>
            <person name="Kirsch R."/>
            <person name="Pauchet Y."/>
        </authorList>
    </citation>
    <scope>NUCLEOTIDE SEQUENCE</scope>
    <source>
        <strain evidence="3">MMC_N1</strain>
    </source>
</reference>
<evidence type="ECO:0000259" key="2">
    <source>
        <dbReference type="Pfam" id="PF07530"/>
    </source>
</evidence>
<sequence length="525" mass="59565">MLQNTVQKLKLKLKEMRQKDAEIKQMMREEMLKEQEHRELLMQELTAIRAERSPAKSAEKKTAEQSADFIPAKTRSQRRKTAKRTKLDNPTSSSDSEMEIHSQPDHSHPATPTQPTTYSLQEDKKLRVVIRGLPEDLPEQEIVEDLQDQGFHPATVQRMRSRRTKNKMPLVLVQQPEGEVSILTALRQCCMLLVRVERRASQDIGQCHRCQRFGHAQGTAIREVHGSPAMCEVRRESPHHGMQEAPHDPSEVCQLRGTSSCQLQGVPQVPQEGSSEAPNSPAHIAAAHSIPKTHPAQANNIRQSNQLHPGRKRKATADQPAQSSSPPVPHQPDDPDGRDDGQNAGDICDDGSTVREAPVSSTKILSWNVNGMRTKRNDLLKSQPAWNPTSLPSRKTKMDSRHEFKMRGYRVYRQDRNIRGGGVAVLYSCKLGNPFPIFFQILNPEFFSNRKKEVIENKATSANAIKRRVKAWDDRRARKEFSKRATENKEQYKSITNELNLTEGDEVEVEGEIQELIRTAKKEEK</sequence>
<feature type="region of interest" description="Disordered" evidence="1">
    <location>
        <begin position="303"/>
        <end position="359"/>
    </location>
</feature>
<feature type="compositionally biased region" description="Basic and acidic residues" evidence="1">
    <location>
        <begin position="98"/>
        <end position="108"/>
    </location>
</feature>
<protein>
    <recommendedName>
        <fullName evidence="2">Pre-C2HC domain-containing protein</fullName>
    </recommendedName>
</protein>